<evidence type="ECO:0000256" key="1">
    <source>
        <dbReference type="SAM" id="MobiDB-lite"/>
    </source>
</evidence>
<evidence type="ECO:0000313" key="2">
    <source>
        <dbReference type="EMBL" id="KAF1985445.1"/>
    </source>
</evidence>
<dbReference type="OrthoDB" id="407617at2759"/>
<gene>
    <name evidence="2" type="ORF">K402DRAFT_109429</name>
</gene>
<dbReference type="Proteomes" id="UP000800041">
    <property type="component" value="Unassembled WGS sequence"/>
</dbReference>
<feature type="region of interest" description="Disordered" evidence="1">
    <location>
        <begin position="1"/>
        <end position="40"/>
    </location>
</feature>
<evidence type="ECO:0000313" key="3">
    <source>
        <dbReference type="Proteomes" id="UP000800041"/>
    </source>
</evidence>
<dbReference type="AlphaFoldDB" id="A0A6G1GWY3"/>
<dbReference type="EMBL" id="ML977162">
    <property type="protein sequence ID" value="KAF1985445.1"/>
    <property type="molecule type" value="Genomic_DNA"/>
</dbReference>
<keyword evidence="3" id="KW-1185">Reference proteome</keyword>
<organism evidence="2 3">
    <name type="scientific">Aulographum hederae CBS 113979</name>
    <dbReference type="NCBI Taxonomy" id="1176131"/>
    <lineage>
        <taxon>Eukaryota</taxon>
        <taxon>Fungi</taxon>
        <taxon>Dikarya</taxon>
        <taxon>Ascomycota</taxon>
        <taxon>Pezizomycotina</taxon>
        <taxon>Dothideomycetes</taxon>
        <taxon>Pleosporomycetidae</taxon>
        <taxon>Aulographales</taxon>
        <taxon>Aulographaceae</taxon>
    </lineage>
</organism>
<proteinExistence type="predicted"/>
<name>A0A6G1GWY3_9PEZI</name>
<reference evidence="2" key="1">
    <citation type="journal article" date="2020" name="Stud. Mycol.">
        <title>101 Dothideomycetes genomes: a test case for predicting lifestyles and emergence of pathogens.</title>
        <authorList>
            <person name="Haridas S."/>
            <person name="Albert R."/>
            <person name="Binder M."/>
            <person name="Bloem J."/>
            <person name="Labutti K."/>
            <person name="Salamov A."/>
            <person name="Andreopoulos B."/>
            <person name="Baker S."/>
            <person name="Barry K."/>
            <person name="Bills G."/>
            <person name="Bluhm B."/>
            <person name="Cannon C."/>
            <person name="Castanera R."/>
            <person name="Culley D."/>
            <person name="Daum C."/>
            <person name="Ezra D."/>
            <person name="Gonzalez J."/>
            <person name="Henrissat B."/>
            <person name="Kuo A."/>
            <person name="Liang C."/>
            <person name="Lipzen A."/>
            <person name="Lutzoni F."/>
            <person name="Magnuson J."/>
            <person name="Mondo S."/>
            <person name="Nolan M."/>
            <person name="Ohm R."/>
            <person name="Pangilinan J."/>
            <person name="Park H.-J."/>
            <person name="Ramirez L."/>
            <person name="Alfaro M."/>
            <person name="Sun H."/>
            <person name="Tritt A."/>
            <person name="Yoshinaga Y."/>
            <person name="Zwiers L.-H."/>
            <person name="Turgeon B."/>
            <person name="Goodwin S."/>
            <person name="Spatafora J."/>
            <person name="Crous P."/>
            <person name="Grigoriev I."/>
        </authorList>
    </citation>
    <scope>NUCLEOTIDE SEQUENCE</scope>
    <source>
        <strain evidence="2">CBS 113979</strain>
    </source>
</reference>
<accession>A0A6G1GWY3</accession>
<protein>
    <submittedName>
        <fullName evidence="2">Uncharacterized protein</fullName>
    </submittedName>
</protein>
<sequence>MLPATEHSTFDGETVVESRSRANSDATTVLGPNPPRNTPATRSIVGDLGAVDLNVVTDQLSHDIEHNLLIASPVNTTPAGSLPPPTPNISSNLAIRLPTVNEGHEDLINLASIVLPPSTAEMPTNENVAPGEGVHEFHDWHDDIEGEFDRILARLENLAVDDHHRDASRSAAEHFNIRLARLLGASSRKFVFKAPEN</sequence>